<dbReference type="GO" id="GO:0005886">
    <property type="term" value="C:plasma membrane"/>
    <property type="evidence" value="ECO:0007669"/>
    <property type="project" value="UniProtKB-SubCell"/>
</dbReference>
<dbReference type="PANTHER" id="PTHR30472:SF19">
    <property type="entry name" value="PETROBACTIN IMPORT SYSTEM PERMEASE PROTEIN YCLO"/>
    <property type="match status" value="1"/>
</dbReference>
<dbReference type="OrthoDB" id="9796260at2"/>
<evidence type="ECO:0000256" key="8">
    <source>
        <dbReference type="SAM" id="Phobius"/>
    </source>
</evidence>
<feature type="transmembrane region" description="Helical" evidence="8">
    <location>
        <begin position="42"/>
        <end position="59"/>
    </location>
</feature>
<keyword evidence="6 8" id="KW-1133">Transmembrane helix</keyword>
<evidence type="ECO:0000313" key="12">
    <source>
        <dbReference type="Proteomes" id="UP000650994"/>
    </source>
</evidence>
<evidence type="ECO:0000256" key="2">
    <source>
        <dbReference type="ARBA" id="ARBA00007935"/>
    </source>
</evidence>
<dbReference type="RefSeq" id="WP_072929509.1">
    <property type="nucleotide sequence ID" value="NZ_BMFL01000021.1"/>
</dbReference>
<feature type="transmembrane region" description="Helical" evidence="8">
    <location>
        <begin position="264"/>
        <end position="284"/>
    </location>
</feature>
<evidence type="ECO:0000256" key="6">
    <source>
        <dbReference type="ARBA" id="ARBA00022989"/>
    </source>
</evidence>
<dbReference type="EMBL" id="FRBH01000002">
    <property type="protein sequence ID" value="SHK62300.1"/>
    <property type="molecule type" value="Genomic_DNA"/>
</dbReference>
<gene>
    <name evidence="9" type="primary">yclO</name>
    <name evidence="9" type="ORF">GCM10010984_27030</name>
    <name evidence="10" type="ORF">SAMN05443634_102149</name>
</gene>
<sequence length="316" mass="35644">MTQHSKKILALCILAFLSFLLYLFFGLGNNWQFSLELRTTKLIAIFIVATCVGYSSVSFQTITNNKILTPSVMGFEAVYLLLQSILVFIFSDQTFKVLNSFQNFGVSILCMIGFSILIYSLIYKKTKNNLYLLVLVGLVFGMVMNSFSSFIQLLIDPNDFFILQGKMFASFNKINREILWYTIIIIIPTITFGFSLNKKLDIISLGKENAISLGIDYNKIVRYILIIIAILVALSTALIGPVGFLGLLTANLSYVLMKTYQHKLLLVASCLISFIVIVIGQFVMEHFLNLKTPLSTIINFIGGIYFMVLILKSKRL</sequence>
<accession>A0A1M6TZI4</accession>
<dbReference type="GO" id="GO:0022857">
    <property type="term" value="F:transmembrane transporter activity"/>
    <property type="evidence" value="ECO:0007669"/>
    <property type="project" value="InterPro"/>
</dbReference>
<keyword evidence="3" id="KW-0813">Transport</keyword>
<evidence type="ECO:0000256" key="3">
    <source>
        <dbReference type="ARBA" id="ARBA00022448"/>
    </source>
</evidence>
<keyword evidence="7 8" id="KW-0472">Membrane</keyword>
<evidence type="ECO:0000256" key="7">
    <source>
        <dbReference type="ARBA" id="ARBA00023136"/>
    </source>
</evidence>
<feature type="transmembrane region" description="Helical" evidence="8">
    <location>
        <begin position="217"/>
        <end position="234"/>
    </location>
</feature>
<dbReference type="Proteomes" id="UP000650994">
    <property type="component" value="Unassembled WGS sequence"/>
</dbReference>
<feature type="transmembrane region" description="Helical" evidence="8">
    <location>
        <begin position="130"/>
        <end position="155"/>
    </location>
</feature>
<reference evidence="10" key="3">
    <citation type="submission" date="2016-11" db="EMBL/GenBank/DDBJ databases">
        <authorList>
            <person name="Jaros S."/>
            <person name="Januszkiewicz K."/>
            <person name="Wedrychowicz H."/>
        </authorList>
    </citation>
    <scope>NUCLEOTIDE SEQUENCE [LARGE SCALE GENOMIC DNA]</scope>
    <source>
        <strain evidence="10">DSM 27989</strain>
    </source>
</reference>
<feature type="transmembrane region" description="Helical" evidence="8">
    <location>
        <begin position="103"/>
        <end position="123"/>
    </location>
</feature>
<keyword evidence="12" id="KW-1185">Reference proteome</keyword>
<dbReference type="Proteomes" id="UP000184120">
    <property type="component" value="Unassembled WGS sequence"/>
</dbReference>
<dbReference type="STRING" id="1434701.SAMN05443634_102149"/>
<evidence type="ECO:0000256" key="5">
    <source>
        <dbReference type="ARBA" id="ARBA00022692"/>
    </source>
</evidence>
<dbReference type="SUPFAM" id="SSF81345">
    <property type="entry name" value="ABC transporter involved in vitamin B12 uptake, BtuC"/>
    <property type="match status" value="1"/>
</dbReference>
<keyword evidence="5 8" id="KW-0812">Transmembrane</keyword>
<reference evidence="9" key="5">
    <citation type="submission" date="2024-05" db="EMBL/GenBank/DDBJ databases">
        <authorList>
            <person name="Sun Q."/>
            <person name="Zhou Y."/>
        </authorList>
    </citation>
    <scope>NUCLEOTIDE SEQUENCE</scope>
    <source>
        <strain evidence="9">CGMCC 1.12707</strain>
    </source>
</reference>
<feature type="transmembrane region" description="Helical" evidence="8">
    <location>
        <begin position="178"/>
        <end position="196"/>
    </location>
</feature>
<protein>
    <submittedName>
        <fullName evidence="9">ABC transporter permease protein YclO</fullName>
    </submittedName>
    <submittedName>
        <fullName evidence="10">Iron complex transport system permease protein</fullName>
    </submittedName>
</protein>
<proteinExistence type="inferred from homology"/>
<dbReference type="Gene3D" id="1.10.3470.10">
    <property type="entry name" value="ABC transporter involved in vitamin B12 uptake, BtuC"/>
    <property type="match status" value="1"/>
</dbReference>
<comment type="subcellular location">
    <subcellularLocation>
        <location evidence="1">Cell membrane</location>
        <topology evidence="1">Multi-pass membrane protein</topology>
    </subcellularLocation>
</comment>
<evidence type="ECO:0000313" key="9">
    <source>
        <dbReference type="EMBL" id="GGF08492.1"/>
    </source>
</evidence>
<organism evidence="10 11">
    <name type="scientific">Chishuiella changwenlii</name>
    <dbReference type="NCBI Taxonomy" id="1434701"/>
    <lineage>
        <taxon>Bacteria</taxon>
        <taxon>Pseudomonadati</taxon>
        <taxon>Bacteroidota</taxon>
        <taxon>Flavobacteriia</taxon>
        <taxon>Flavobacteriales</taxon>
        <taxon>Weeksellaceae</taxon>
        <taxon>Chishuiella</taxon>
    </lineage>
</organism>
<dbReference type="AlphaFoldDB" id="A0A1M6TZI4"/>
<reference evidence="11" key="2">
    <citation type="submission" date="2016-11" db="EMBL/GenBank/DDBJ databases">
        <authorList>
            <person name="Varghese N."/>
            <person name="Submissions S."/>
        </authorList>
    </citation>
    <scope>NUCLEOTIDE SEQUENCE [LARGE SCALE GENOMIC DNA]</scope>
    <source>
        <strain evidence="11">DSM 27989</strain>
    </source>
</reference>
<feature type="transmembrane region" description="Helical" evidence="8">
    <location>
        <begin position="290"/>
        <end position="311"/>
    </location>
</feature>
<evidence type="ECO:0000313" key="11">
    <source>
        <dbReference type="Proteomes" id="UP000184120"/>
    </source>
</evidence>
<reference evidence="12" key="4">
    <citation type="journal article" date="2019" name="Int. J. Syst. Evol. Microbiol.">
        <title>The Global Catalogue of Microorganisms (GCM) 10K type strain sequencing project: providing services to taxonomists for standard genome sequencing and annotation.</title>
        <authorList>
            <consortium name="The Broad Institute Genomics Platform"/>
            <consortium name="The Broad Institute Genome Sequencing Center for Infectious Disease"/>
            <person name="Wu L."/>
            <person name="Ma J."/>
        </authorList>
    </citation>
    <scope>NUCLEOTIDE SEQUENCE [LARGE SCALE GENOMIC DNA]</scope>
    <source>
        <strain evidence="12">CGMCC 1.12707</strain>
    </source>
</reference>
<dbReference type="Pfam" id="PF01032">
    <property type="entry name" value="FecCD"/>
    <property type="match status" value="1"/>
</dbReference>
<evidence type="ECO:0000256" key="4">
    <source>
        <dbReference type="ARBA" id="ARBA00022475"/>
    </source>
</evidence>
<dbReference type="GO" id="GO:0033214">
    <property type="term" value="P:siderophore-iron import into cell"/>
    <property type="evidence" value="ECO:0007669"/>
    <property type="project" value="TreeGrafter"/>
</dbReference>
<keyword evidence="4" id="KW-1003">Cell membrane</keyword>
<evidence type="ECO:0000313" key="10">
    <source>
        <dbReference type="EMBL" id="SHK62300.1"/>
    </source>
</evidence>
<dbReference type="InterPro" id="IPR037294">
    <property type="entry name" value="ABC_BtuC-like"/>
</dbReference>
<dbReference type="EMBL" id="BMFL01000021">
    <property type="protein sequence ID" value="GGF08492.1"/>
    <property type="molecule type" value="Genomic_DNA"/>
</dbReference>
<name>A0A1M6TZI4_9FLAO</name>
<feature type="transmembrane region" description="Helical" evidence="8">
    <location>
        <begin position="71"/>
        <end position="91"/>
    </location>
</feature>
<evidence type="ECO:0000256" key="1">
    <source>
        <dbReference type="ARBA" id="ARBA00004651"/>
    </source>
</evidence>
<reference evidence="9" key="1">
    <citation type="journal article" date="2014" name="Int. J. Syst. Evol. Microbiol.">
        <title>Complete genome of a new Firmicutes species belonging to the dominant human colonic microbiota ('Ruminococcus bicirculans') reveals two chromosomes and a selective capacity to utilize plant glucans.</title>
        <authorList>
            <consortium name="NISC Comparative Sequencing Program"/>
            <person name="Wegmann U."/>
            <person name="Louis P."/>
            <person name="Goesmann A."/>
            <person name="Henrissat B."/>
            <person name="Duncan S.H."/>
            <person name="Flint H.J."/>
        </authorList>
    </citation>
    <scope>NUCLEOTIDE SEQUENCE</scope>
    <source>
        <strain evidence="9">CGMCC 1.12707</strain>
    </source>
</reference>
<comment type="similarity">
    <text evidence="2">Belongs to the binding-protein-dependent transport system permease family. FecCD subfamily.</text>
</comment>
<dbReference type="PANTHER" id="PTHR30472">
    <property type="entry name" value="FERRIC ENTEROBACTIN TRANSPORT SYSTEM PERMEASE PROTEIN"/>
    <property type="match status" value="1"/>
</dbReference>
<dbReference type="InterPro" id="IPR000522">
    <property type="entry name" value="ABC_transptr_permease_BtuC"/>
</dbReference>